<dbReference type="PANTHER" id="PTHR43394:SF1">
    <property type="entry name" value="ATP-BINDING CASSETTE SUB-FAMILY B MEMBER 10, MITOCHONDRIAL"/>
    <property type="match status" value="1"/>
</dbReference>
<dbReference type="SUPFAM" id="SSF52540">
    <property type="entry name" value="P-loop containing nucleoside triphosphate hydrolases"/>
    <property type="match status" value="1"/>
</dbReference>
<feature type="transmembrane region" description="Helical" evidence="8">
    <location>
        <begin position="284"/>
        <end position="307"/>
    </location>
</feature>
<evidence type="ECO:0000256" key="4">
    <source>
        <dbReference type="ARBA" id="ARBA00022801"/>
    </source>
</evidence>
<keyword evidence="13" id="KW-1185">Reference proteome</keyword>
<protein>
    <submittedName>
        <fullName evidence="12">Type I secretion system permease/ATPase</fullName>
    </submittedName>
</protein>
<keyword evidence="3" id="KW-0547">Nucleotide-binding</keyword>
<organism evidence="12 13">
    <name type="scientific">Arcobacter roscoffensis</name>
    <dbReference type="NCBI Taxonomy" id="2961520"/>
    <lineage>
        <taxon>Bacteria</taxon>
        <taxon>Pseudomonadati</taxon>
        <taxon>Campylobacterota</taxon>
        <taxon>Epsilonproteobacteria</taxon>
        <taxon>Campylobacterales</taxon>
        <taxon>Arcobacteraceae</taxon>
        <taxon>Arcobacter</taxon>
    </lineage>
</organism>
<evidence type="ECO:0000313" key="13">
    <source>
        <dbReference type="Proteomes" id="UP001060012"/>
    </source>
</evidence>
<sequence>MSEKNINFSEDFDSIKDDSKKIDTLLESLFFLSKFHKRASSKESLIAGLAIHDSLMTPSMFKTAAKKIGLITKAVSRKIEEIDNKALPAVMILEDNKACVVLNIDKKDKIVTLIMPHVNEGETHISIESLQQIYTNNLLIVKPAYNFENRVQKDIDIKDNKRWFFRTMKKNISIYKLVIIAAILINIFVIFVPLFTMNVYDRVLPNKSIDTLWVLLVGIVFVLFFDLILKLIRAYFIEQAGKRADIRMSSKIFDQLLNIKLDSKPSSTGMFVSRLQSFESVREFFTTATITAFVDLPFVLLFIGVIFYIGGDLAYVSLATMLIAITFSWFMQRPIKKNILNSAKEEQIKQTVLTETVTGLEIIKSVRALNRMRTHWERSISQTSYYGNKSHYLSQIVTYFVGFISQLSGVLIVAFGVILASEGTITMGAIIAAMMLNSRVIGPVSQIVGMIIRLDRTMLSLENIDETMKMPVERDPNKNFLSRPDLKGDIIFKDIEFSYKDQKFNVLKNINLTIKEGEKVGIIGKIGSGKSTFAKLLLNLYEPDKGSVIVNNTDIRQIDPVDLRRSIGYVPQEPFLFMGSIKDNISIAEQYASDEQILKASKIAGVHDFLGKHEAGYDLIVGERGEGLSGGERQSVTLARAILSNPNILLLDEPTNMMDELSETKFKKSLETIIKDKTLLLITHKPSLLSLVDRLIVIEDGKVVADGPKEKIISSFGKTQVKKTARIKRI</sequence>
<feature type="transmembrane region" description="Helical" evidence="8">
    <location>
        <begin position="396"/>
        <end position="419"/>
    </location>
</feature>
<dbReference type="EMBL" id="CP100595">
    <property type="protein sequence ID" value="UTJ05783.1"/>
    <property type="molecule type" value="Genomic_DNA"/>
</dbReference>
<name>A0ABY5E4Y0_9BACT</name>
<dbReference type="Gene3D" id="3.90.70.10">
    <property type="entry name" value="Cysteine proteinases"/>
    <property type="match status" value="1"/>
</dbReference>
<dbReference type="InterPro" id="IPR039421">
    <property type="entry name" value="Type_1_exporter"/>
</dbReference>
<accession>A0ABY5E4Y0</accession>
<comment type="subcellular location">
    <subcellularLocation>
        <location evidence="1">Cell membrane</location>
        <topology evidence="1">Multi-pass membrane protein</topology>
    </subcellularLocation>
</comment>
<evidence type="ECO:0000259" key="9">
    <source>
        <dbReference type="PROSITE" id="PS50893"/>
    </source>
</evidence>
<gene>
    <name evidence="12" type="ORF">NJU99_11065</name>
</gene>
<dbReference type="InterPro" id="IPR005074">
    <property type="entry name" value="Peptidase_C39"/>
</dbReference>
<dbReference type="InterPro" id="IPR003439">
    <property type="entry name" value="ABC_transporter-like_ATP-bd"/>
</dbReference>
<keyword evidence="2 8" id="KW-0812">Transmembrane</keyword>
<dbReference type="PROSITE" id="PS50929">
    <property type="entry name" value="ABC_TM1F"/>
    <property type="match status" value="1"/>
</dbReference>
<keyword evidence="4" id="KW-0378">Hydrolase</keyword>
<dbReference type="InterPro" id="IPR011527">
    <property type="entry name" value="ABC1_TM_dom"/>
</dbReference>
<dbReference type="InterPro" id="IPR036640">
    <property type="entry name" value="ABC1_TM_sf"/>
</dbReference>
<dbReference type="PROSITE" id="PS50990">
    <property type="entry name" value="PEPTIDASE_C39"/>
    <property type="match status" value="1"/>
</dbReference>
<keyword evidence="5" id="KW-0067">ATP-binding</keyword>
<keyword evidence="6 8" id="KW-1133">Transmembrane helix</keyword>
<dbReference type="NCBIfam" id="TIGR03375">
    <property type="entry name" value="type_I_sec_LssB"/>
    <property type="match status" value="1"/>
</dbReference>
<dbReference type="SUPFAM" id="SSF90123">
    <property type="entry name" value="ABC transporter transmembrane region"/>
    <property type="match status" value="1"/>
</dbReference>
<evidence type="ECO:0000256" key="1">
    <source>
        <dbReference type="ARBA" id="ARBA00004651"/>
    </source>
</evidence>
<evidence type="ECO:0000256" key="8">
    <source>
        <dbReference type="SAM" id="Phobius"/>
    </source>
</evidence>
<dbReference type="SMART" id="SM00382">
    <property type="entry name" value="AAA"/>
    <property type="match status" value="1"/>
</dbReference>
<evidence type="ECO:0000256" key="5">
    <source>
        <dbReference type="ARBA" id="ARBA00022840"/>
    </source>
</evidence>
<evidence type="ECO:0000256" key="7">
    <source>
        <dbReference type="ARBA" id="ARBA00023136"/>
    </source>
</evidence>
<evidence type="ECO:0000256" key="2">
    <source>
        <dbReference type="ARBA" id="ARBA00022692"/>
    </source>
</evidence>
<feature type="domain" description="ABC transmembrane type-1" evidence="10">
    <location>
        <begin position="177"/>
        <end position="456"/>
    </location>
</feature>
<dbReference type="CDD" id="cd03245">
    <property type="entry name" value="ABCC_bacteriocin_exporters"/>
    <property type="match status" value="1"/>
</dbReference>
<dbReference type="Pfam" id="PF00664">
    <property type="entry name" value="ABC_membrane"/>
    <property type="match status" value="1"/>
</dbReference>
<evidence type="ECO:0000256" key="6">
    <source>
        <dbReference type="ARBA" id="ARBA00022989"/>
    </source>
</evidence>
<dbReference type="InterPro" id="IPR017750">
    <property type="entry name" value="ATPase_T1SS"/>
</dbReference>
<dbReference type="Proteomes" id="UP001060012">
    <property type="component" value="Chromosome"/>
</dbReference>
<evidence type="ECO:0000256" key="3">
    <source>
        <dbReference type="ARBA" id="ARBA00022741"/>
    </source>
</evidence>
<dbReference type="InterPro" id="IPR003593">
    <property type="entry name" value="AAA+_ATPase"/>
</dbReference>
<feature type="transmembrane region" description="Helical" evidence="8">
    <location>
        <begin position="313"/>
        <end position="331"/>
    </location>
</feature>
<feature type="transmembrane region" description="Helical" evidence="8">
    <location>
        <begin position="212"/>
        <end position="232"/>
    </location>
</feature>
<keyword evidence="7 8" id="KW-0472">Membrane</keyword>
<evidence type="ECO:0000259" key="10">
    <source>
        <dbReference type="PROSITE" id="PS50929"/>
    </source>
</evidence>
<dbReference type="Gene3D" id="3.40.50.300">
    <property type="entry name" value="P-loop containing nucleotide triphosphate hydrolases"/>
    <property type="match status" value="1"/>
</dbReference>
<proteinExistence type="predicted"/>
<dbReference type="PROSITE" id="PS50893">
    <property type="entry name" value="ABC_TRANSPORTER_2"/>
    <property type="match status" value="1"/>
</dbReference>
<feature type="domain" description="Peptidase C39" evidence="11">
    <location>
        <begin position="18"/>
        <end position="141"/>
    </location>
</feature>
<evidence type="ECO:0000313" key="12">
    <source>
        <dbReference type="EMBL" id="UTJ05783.1"/>
    </source>
</evidence>
<dbReference type="CDD" id="cd18587">
    <property type="entry name" value="ABC_6TM_LapB_like"/>
    <property type="match status" value="1"/>
</dbReference>
<dbReference type="InterPro" id="IPR027417">
    <property type="entry name" value="P-loop_NTPase"/>
</dbReference>
<reference evidence="12" key="1">
    <citation type="submission" date="2022-07" db="EMBL/GenBank/DDBJ databases">
        <title>Arcobacter roscoffensis sp. nov., a marine bacterium isolated from coastal seawater collected from Roscoff, France.</title>
        <authorList>
            <person name="Pascual J."/>
            <person name="Lepeaux C."/>
            <person name="Methner A."/>
            <person name="Overmann J."/>
        </authorList>
    </citation>
    <scope>NUCLEOTIDE SEQUENCE</scope>
    <source>
        <strain evidence="12">ARW1-2F2</strain>
    </source>
</reference>
<feature type="domain" description="ABC transporter" evidence="9">
    <location>
        <begin position="490"/>
        <end position="725"/>
    </location>
</feature>
<dbReference type="RefSeq" id="WP_254575964.1">
    <property type="nucleotide sequence ID" value="NZ_CP100595.1"/>
</dbReference>
<dbReference type="Gene3D" id="1.20.1560.10">
    <property type="entry name" value="ABC transporter type 1, transmembrane domain"/>
    <property type="match status" value="1"/>
</dbReference>
<dbReference type="Pfam" id="PF00005">
    <property type="entry name" value="ABC_tran"/>
    <property type="match status" value="1"/>
</dbReference>
<dbReference type="Pfam" id="PF03412">
    <property type="entry name" value="Peptidase_C39"/>
    <property type="match status" value="1"/>
</dbReference>
<evidence type="ECO:0000259" key="11">
    <source>
        <dbReference type="PROSITE" id="PS50990"/>
    </source>
</evidence>
<dbReference type="PANTHER" id="PTHR43394">
    <property type="entry name" value="ATP-DEPENDENT PERMEASE MDL1, MITOCHONDRIAL"/>
    <property type="match status" value="1"/>
</dbReference>
<feature type="transmembrane region" description="Helical" evidence="8">
    <location>
        <begin position="174"/>
        <end position="200"/>
    </location>
</feature>